<evidence type="ECO:0000256" key="14">
    <source>
        <dbReference type="SAM" id="Phobius"/>
    </source>
</evidence>
<feature type="transmembrane region" description="Helical" evidence="14">
    <location>
        <begin position="711"/>
        <end position="730"/>
    </location>
</feature>
<evidence type="ECO:0000256" key="3">
    <source>
        <dbReference type="ARBA" id="ARBA00022679"/>
    </source>
</evidence>
<evidence type="ECO:0000256" key="12">
    <source>
        <dbReference type="PROSITE-ProRule" id="PRU00266"/>
    </source>
</evidence>
<keyword evidence="10 14" id="KW-1133">Transmembrane helix</keyword>
<feature type="transmembrane region" description="Helical" evidence="14">
    <location>
        <begin position="335"/>
        <end position="351"/>
    </location>
</feature>
<name>A0A9P1BU77_9DINO</name>
<dbReference type="FunFam" id="3.40.50.300:FF:000326">
    <property type="entry name" value="P-loop containing nucleoside triphosphate hydrolase"/>
    <property type="match status" value="1"/>
</dbReference>
<evidence type="ECO:0000259" key="15">
    <source>
        <dbReference type="PROSITE" id="PS50137"/>
    </source>
</evidence>
<dbReference type="InterPro" id="IPR047187">
    <property type="entry name" value="SF1_C_Upf1"/>
</dbReference>
<keyword evidence="8" id="KW-0256">Endoplasmic reticulum</keyword>
<evidence type="ECO:0000313" key="17">
    <source>
        <dbReference type="EMBL" id="CAI3979468.1"/>
    </source>
</evidence>
<accession>A0A9P1BU77</accession>
<feature type="domain" description="DRBM" evidence="15">
    <location>
        <begin position="950"/>
        <end position="985"/>
    </location>
</feature>
<dbReference type="Gene3D" id="3.40.50.300">
    <property type="entry name" value="P-loop containing nucleotide triphosphate hydrolases"/>
    <property type="match status" value="2"/>
</dbReference>
<dbReference type="CDD" id="cd07042">
    <property type="entry name" value="STAS_SulP_like_sulfate_transporter"/>
    <property type="match status" value="1"/>
</dbReference>
<dbReference type="InterPro" id="IPR002645">
    <property type="entry name" value="STAS_dom"/>
</dbReference>
<dbReference type="GO" id="GO:0016757">
    <property type="term" value="F:glycosyltransferase activity"/>
    <property type="evidence" value="ECO:0007669"/>
    <property type="project" value="UniProtKB-KW"/>
</dbReference>
<dbReference type="GO" id="GO:0003723">
    <property type="term" value="F:RNA binding"/>
    <property type="evidence" value="ECO:0007669"/>
    <property type="project" value="UniProtKB-UniRule"/>
</dbReference>
<proteinExistence type="predicted"/>
<feature type="transmembrane region" description="Helical" evidence="14">
    <location>
        <begin position="372"/>
        <end position="392"/>
    </location>
</feature>
<keyword evidence="4 14" id="KW-0812">Transmembrane</keyword>
<evidence type="ECO:0000256" key="4">
    <source>
        <dbReference type="ARBA" id="ARBA00022692"/>
    </source>
</evidence>
<evidence type="ECO:0000256" key="7">
    <source>
        <dbReference type="ARBA" id="ARBA00022806"/>
    </source>
</evidence>
<dbReference type="Gene3D" id="3.30.750.24">
    <property type="entry name" value="STAS domain"/>
    <property type="match status" value="1"/>
</dbReference>
<feature type="transmembrane region" description="Helical" evidence="14">
    <location>
        <begin position="774"/>
        <end position="796"/>
    </location>
</feature>
<dbReference type="EMBL" id="CAMXCT020000488">
    <property type="protein sequence ID" value="CAL1132843.1"/>
    <property type="molecule type" value="Genomic_DNA"/>
</dbReference>
<dbReference type="InterPro" id="IPR027417">
    <property type="entry name" value="P-loop_NTPase"/>
</dbReference>
<dbReference type="Proteomes" id="UP001152797">
    <property type="component" value="Unassembled WGS sequence"/>
</dbReference>
<dbReference type="OrthoDB" id="288203at2759"/>
<reference evidence="18 19" key="2">
    <citation type="submission" date="2024-05" db="EMBL/GenBank/DDBJ databases">
        <authorList>
            <person name="Chen Y."/>
            <person name="Shah S."/>
            <person name="Dougan E. K."/>
            <person name="Thang M."/>
            <person name="Chan C."/>
        </authorList>
    </citation>
    <scope>NUCLEOTIDE SEQUENCE [LARGE SCALE GENOMIC DNA]</scope>
</reference>
<evidence type="ECO:0000256" key="6">
    <source>
        <dbReference type="ARBA" id="ARBA00022801"/>
    </source>
</evidence>
<evidence type="ECO:0000256" key="11">
    <source>
        <dbReference type="ARBA" id="ARBA00023136"/>
    </source>
</evidence>
<evidence type="ECO:0000256" key="10">
    <source>
        <dbReference type="ARBA" id="ARBA00022989"/>
    </source>
</evidence>
<dbReference type="Pfam" id="PF00916">
    <property type="entry name" value="Sulfate_transp"/>
    <property type="match status" value="1"/>
</dbReference>
<reference evidence="17" key="1">
    <citation type="submission" date="2022-10" db="EMBL/GenBank/DDBJ databases">
        <authorList>
            <person name="Chen Y."/>
            <person name="Dougan E. K."/>
            <person name="Chan C."/>
            <person name="Rhodes N."/>
            <person name="Thang M."/>
        </authorList>
    </citation>
    <scope>NUCLEOTIDE SEQUENCE</scope>
</reference>
<evidence type="ECO:0000256" key="5">
    <source>
        <dbReference type="ARBA" id="ARBA00022741"/>
    </source>
</evidence>
<evidence type="ECO:0000313" key="19">
    <source>
        <dbReference type="Proteomes" id="UP001152797"/>
    </source>
</evidence>
<feature type="transmembrane region" description="Helical" evidence="14">
    <location>
        <begin position="684"/>
        <end position="705"/>
    </location>
</feature>
<dbReference type="EMBL" id="CAMXCT010000488">
    <property type="protein sequence ID" value="CAI3979468.1"/>
    <property type="molecule type" value="Genomic_DNA"/>
</dbReference>
<comment type="subcellular location">
    <subcellularLocation>
        <location evidence="1">Endoplasmic reticulum membrane</location>
        <topology evidence="1">Multi-pass membrane protein</topology>
    </subcellularLocation>
</comment>
<feature type="region of interest" description="Disordered" evidence="13">
    <location>
        <begin position="992"/>
        <end position="1028"/>
    </location>
</feature>
<evidence type="ECO:0000256" key="9">
    <source>
        <dbReference type="ARBA" id="ARBA00022840"/>
    </source>
</evidence>
<dbReference type="EMBL" id="CAMXCT030000488">
    <property type="protein sequence ID" value="CAL4766780.1"/>
    <property type="molecule type" value="Genomic_DNA"/>
</dbReference>
<comment type="caution">
    <text evidence="17">The sequence shown here is derived from an EMBL/GenBank/DDBJ whole genome shotgun (WGS) entry which is preliminary data.</text>
</comment>
<keyword evidence="6" id="KW-0378">Hydrolase</keyword>
<evidence type="ECO:0000256" key="13">
    <source>
        <dbReference type="SAM" id="MobiDB-lite"/>
    </source>
</evidence>
<feature type="transmembrane region" description="Helical" evidence="14">
    <location>
        <begin position="150"/>
        <end position="175"/>
    </location>
</feature>
<dbReference type="CDD" id="cd18808">
    <property type="entry name" value="SF1_C_Upf1"/>
    <property type="match status" value="1"/>
</dbReference>
<dbReference type="InterPro" id="IPR041677">
    <property type="entry name" value="DNA2/NAM7_AAA_11"/>
</dbReference>
<protein>
    <submittedName>
        <fullName evidence="18">Regulator of nonsense transcripts 1 homolog</fullName>
    </submittedName>
</protein>
<evidence type="ECO:0000256" key="8">
    <source>
        <dbReference type="ARBA" id="ARBA00022824"/>
    </source>
</evidence>
<dbReference type="SUPFAM" id="SSF52540">
    <property type="entry name" value="P-loop containing nucleoside triphosphate hydrolases"/>
    <property type="match status" value="1"/>
</dbReference>
<evidence type="ECO:0000256" key="2">
    <source>
        <dbReference type="ARBA" id="ARBA00022676"/>
    </source>
</evidence>
<feature type="transmembrane region" description="Helical" evidence="14">
    <location>
        <begin position="118"/>
        <end position="138"/>
    </location>
</feature>
<feature type="transmembrane region" description="Helical" evidence="14">
    <location>
        <begin position="195"/>
        <end position="213"/>
    </location>
</feature>
<keyword evidence="12" id="KW-0694">RNA-binding</keyword>
<dbReference type="Pfam" id="PF13086">
    <property type="entry name" value="AAA_11"/>
    <property type="match status" value="2"/>
</dbReference>
<keyword evidence="5" id="KW-0547">Nucleotide-binding</keyword>
<dbReference type="GO" id="GO:0055085">
    <property type="term" value="P:transmembrane transport"/>
    <property type="evidence" value="ECO:0007669"/>
    <property type="project" value="InterPro"/>
</dbReference>
<keyword evidence="19" id="KW-1185">Reference proteome</keyword>
<keyword evidence="3" id="KW-0808">Transferase</keyword>
<sequence>MAQAPYVKLGAGAGERCPRLMARVPIISWLSTYKAKYFLTDLSAGVSLGTMCLAQTMAHATIATTEPIQGPHCALLPPLIYACLGTSRHGSVSSGAMAAMILANVLQPFPEQRDRTQLASLLALVAGVSQILMGIFDLASAVRFLSQPTLSGFVTGGAVLIIVSQLRSFFGYTHFPHAPGPFQKIWACMNQLHEANWTNVSLCTILILLVVICKRIKAIAKRKQGSSFWKLLQNIAQVKEILVVILGLLFVKVTKKEDGSTSVPVVGPIPQGLPPFQLPWQQEATRKLLERPSDVLHNFLLSGVIVAFSTFLTSYSSFKKQALVCDYNLDARQELYALGAAGVLGSFFGAFPPSGSLSRTGLAVQLGVKSQICGICTAATVAAGLIFLAPALEDLPKASLAAIVMVSAEGLMDFQMPKKLWQSAPQSFRSSFRKDLLVWMVGFLCTILAGALYGIVLSVLVAIAQVVAEAATPKAVTLGEVPRLKQWHDVEVWPEAASVPGVLVFEFRGPLVFASAEWFEEEVERKRLQAEVKVKFIILCMGAVPSVDYSALNMLRGLLSEWRSKDLHCLVAEANSMVLELLREQLGHELLQQFATNHAELHFQTEEVLSVDDAVRIAKKRLVNGMGKHKRAMDQYAALAKPPKQLGMLCFWASVHGCEGHGRLDFCAGEIPVNHSSPVLHRSFAVLMAMAVAVPMFVPMGVAALHPDNLGFVRVVAVALTALVAFALLPSLLDWGYYGTKRPLWAMGNHLLYNFGVGGGGAGADLYGTEPWTFYAKNLVLNFNIVALMAVPSLALTWKRWRLFLALTPMYVTLALFFKMAHKEERFLTMTYPHICLAAAVTLDWILQRTVGSRSAIATFGALVVVACFWCISLSRNAALYHHFKAPLRIYEDFYYSNSSRVVPLSIEFLPSRDAGTAESQLTFSPFLQHDPFGWTPFEWFGTENRSVSCSISVPGIAIRTEGLGSTKQDAKTKATADYVQILQNHGLMQTPPKIQQKKRKASAPSGSAAKRHGHARPVSPGPVPVGRVPAKRMQCSDVITGKMVELLRANKLQDAVQKLQEMVKTNQFMNLKQIAKLADSIGMRTSEAACRDFFDALEALDLVEAPSAAGQKYFGRFVRWALREFLAESKSTVDLAKNVPGRHVLERNGSCLQVLLSPGSKASQLVAKPAVPSTNCSFQRGDWILLTFPHTSRPSEVANNHWGHPQHMGVTGVSAGICAEAEIQSTNSLPEVSFEVRIMGEAVDGVAAKLKDKTCRMDKIANHVTLSRQLDALQKVCSVDPGKQWNAHLIAHAMRQANNEKDNQEAAWVKNLLLCADSPHAGKEPDLAAEEVAFSLSPHNPLLLEANESQRHALLSACGRQLTLIQGPPGTGKTTTALLLVRAWVFSNKRPVLCAADSNIAVDNLVDGCAKARLHVVRVGRPEATRMDLEQYNLLEMVKLDRNRKGMDPKTQFGRQKQILSEADVVCSTCSGADHPLIQHMTFVRVLLDEAAQATELSSLVPLMKMKPEACVTLVGDHRQLPPTISNVQVDVEGFGTSLFERMAGQGVQPYLLNIQYRMHPCISAFPSSMYYDGQIRSGIAGASRRPPQGIAWPAPEVPVTFLPVAGQELSEGTSWSNKSEVEAVQELLKSLCAWDDISQEEVGIITPYAAQARLLRRTLGCPAPGKRGTGGMTVEVSSVDGFQGREKDVIIVSTVRANSRGSVGFVGDPRRLNVTLTRAKRGLVVVGCFETLSHDQNGWGPWLHWAQERGLVAGCSATAPEAAEVRHSCWIPQ</sequence>
<dbReference type="InterPro" id="IPR001902">
    <property type="entry name" value="SLC26A/SulP_fam"/>
</dbReference>
<feature type="domain" description="STAS" evidence="16">
    <location>
        <begin position="492"/>
        <end position="583"/>
    </location>
</feature>
<dbReference type="InterPro" id="IPR014720">
    <property type="entry name" value="dsRBD_dom"/>
</dbReference>
<feature type="transmembrane region" description="Helical" evidence="14">
    <location>
        <begin position="803"/>
        <end position="821"/>
    </location>
</feature>
<dbReference type="GO" id="GO:0005789">
    <property type="term" value="C:endoplasmic reticulum membrane"/>
    <property type="evidence" value="ECO:0007669"/>
    <property type="project" value="UniProtKB-SubCell"/>
</dbReference>
<evidence type="ECO:0000256" key="1">
    <source>
        <dbReference type="ARBA" id="ARBA00004477"/>
    </source>
</evidence>
<dbReference type="GO" id="GO:0005524">
    <property type="term" value="F:ATP binding"/>
    <property type="evidence" value="ECO:0007669"/>
    <property type="project" value="UniProtKB-KW"/>
</dbReference>
<dbReference type="GO" id="GO:0004386">
    <property type="term" value="F:helicase activity"/>
    <property type="evidence" value="ECO:0007669"/>
    <property type="project" value="UniProtKB-KW"/>
</dbReference>
<dbReference type="InterPro" id="IPR036513">
    <property type="entry name" value="STAS_dom_sf"/>
</dbReference>
<keyword evidence="2" id="KW-0328">Glycosyltransferase</keyword>
<feature type="transmembrane region" description="Helical" evidence="14">
    <location>
        <begin position="827"/>
        <end position="847"/>
    </location>
</feature>
<dbReference type="Pfam" id="PF01740">
    <property type="entry name" value="STAS"/>
    <property type="match status" value="1"/>
</dbReference>
<dbReference type="SUPFAM" id="SSF52091">
    <property type="entry name" value="SpoIIaa-like"/>
    <property type="match status" value="1"/>
</dbReference>
<dbReference type="InterPro" id="IPR005599">
    <property type="entry name" value="GPI_mannosylTrfase"/>
</dbReference>
<dbReference type="InterPro" id="IPR041679">
    <property type="entry name" value="DNA2/NAM7-like_C"/>
</dbReference>
<keyword evidence="9" id="KW-0067">ATP-binding</keyword>
<feature type="transmembrane region" description="Helical" evidence="14">
    <location>
        <begin position="751"/>
        <end position="768"/>
    </location>
</feature>
<gene>
    <name evidence="17" type="ORF">C1SCF055_LOCUS7418</name>
</gene>
<dbReference type="PROSITE" id="PS50137">
    <property type="entry name" value="DS_RBD"/>
    <property type="match status" value="1"/>
</dbReference>
<feature type="transmembrane region" description="Helical" evidence="14">
    <location>
        <begin position="856"/>
        <end position="875"/>
    </location>
</feature>
<dbReference type="InterPro" id="IPR011547">
    <property type="entry name" value="SLC26A/SulP_dom"/>
</dbReference>
<dbReference type="PANTHER" id="PTHR11814">
    <property type="entry name" value="SULFATE TRANSPORTER"/>
    <property type="match status" value="1"/>
</dbReference>
<evidence type="ECO:0000259" key="16">
    <source>
        <dbReference type="PROSITE" id="PS50801"/>
    </source>
</evidence>
<feature type="transmembrane region" description="Helical" evidence="14">
    <location>
        <begin position="295"/>
        <end position="315"/>
    </location>
</feature>
<dbReference type="GO" id="GO:0005694">
    <property type="term" value="C:chromosome"/>
    <property type="evidence" value="ECO:0007669"/>
    <property type="project" value="UniProtKB-ARBA"/>
</dbReference>
<dbReference type="PROSITE" id="PS50801">
    <property type="entry name" value="STAS"/>
    <property type="match status" value="1"/>
</dbReference>
<dbReference type="Pfam" id="PF03901">
    <property type="entry name" value="Glyco_transf_22"/>
    <property type="match status" value="1"/>
</dbReference>
<feature type="transmembrane region" description="Helical" evidence="14">
    <location>
        <begin position="436"/>
        <end position="464"/>
    </location>
</feature>
<evidence type="ECO:0000313" key="18">
    <source>
        <dbReference type="EMBL" id="CAL4766780.1"/>
    </source>
</evidence>
<dbReference type="Pfam" id="PF13087">
    <property type="entry name" value="AAA_12"/>
    <property type="match status" value="1"/>
</dbReference>
<organism evidence="17">
    <name type="scientific">Cladocopium goreaui</name>
    <dbReference type="NCBI Taxonomy" id="2562237"/>
    <lineage>
        <taxon>Eukaryota</taxon>
        <taxon>Sar</taxon>
        <taxon>Alveolata</taxon>
        <taxon>Dinophyceae</taxon>
        <taxon>Suessiales</taxon>
        <taxon>Symbiodiniaceae</taxon>
        <taxon>Cladocopium</taxon>
    </lineage>
</organism>
<keyword evidence="7" id="KW-0347">Helicase</keyword>
<dbReference type="GO" id="GO:0016787">
    <property type="term" value="F:hydrolase activity"/>
    <property type="evidence" value="ECO:0007669"/>
    <property type="project" value="UniProtKB-KW"/>
</dbReference>
<keyword evidence="11 14" id="KW-0472">Membrane</keyword>